<comment type="caution">
    <text evidence="2">The sequence shown here is derived from an EMBL/GenBank/DDBJ whole genome shotgun (WGS) entry which is preliminary data.</text>
</comment>
<dbReference type="EMBL" id="JBBNAE010000004">
    <property type="protein sequence ID" value="KAK9130580.1"/>
    <property type="molecule type" value="Genomic_DNA"/>
</dbReference>
<dbReference type="Proteomes" id="UP001417504">
    <property type="component" value="Unassembled WGS sequence"/>
</dbReference>
<evidence type="ECO:0000313" key="3">
    <source>
        <dbReference type="Proteomes" id="UP001417504"/>
    </source>
</evidence>
<feature type="compositionally biased region" description="Basic and acidic residues" evidence="1">
    <location>
        <begin position="86"/>
        <end position="95"/>
    </location>
</feature>
<dbReference type="AlphaFoldDB" id="A0AAP0JBP3"/>
<reference evidence="2 3" key="1">
    <citation type="submission" date="2024-01" db="EMBL/GenBank/DDBJ databases">
        <title>Genome assemblies of Stephania.</title>
        <authorList>
            <person name="Yang L."/>
        </authorList>
    </citation>
    <scope>NUCLEOTIDE SEQUENCE [LARGE SCALE GENOMIC DNA]</scope>
    <source>
        <strain evidence="2">QJT</strain>
        <tissue evidence="2">Leaf</tissue>
    </source>
</reference>
<gene>
    <name evidence="2" type="ORF">Sjap_011067</name>
</gene>
<accession>A0AAP0JBP3</accession>
<protein>
    <submittedName>
        <fullName evidence="2">Uncharacterized protein</fullName>
    </submittedName>
</protein>
<sequence length="392" mass="42987">MARAAMVNGINKDVGAIKSCTTEGITSSTVTASLLGCMTHLVARATLSTNLVQMQSPATVSHGSMSTFVAEPQKLQIKMASSINKTVRDSGHLKPQDPNSNSGGERPQSIYLGAGVIKKYIINRNMNGISMPVDQAALVIVWCLLTLQNGRRTSRRDRRPGTRDPHHDVHVDRGMWPSVVRVYDEHVVAERDSPTSNVSNLIKEGRGPQNHVDTLTPRTHISRNKHDRNANNEIQKAVSHCLNAMGGATSLMTSCWATSYCQHTVSDVVEVLLSTTSLAASGWRPYFLGFFETPSPSSWCEPVLSSYVQGPVWPLVNWSKGRLTLINRSRVNRPLTDQLVRGKFIFPPIDSRGGEHKLPSSTSTTTTLRRFHATEGISGGWPEGRCLFGRPP</sequence>
<feature type="region of interest" description="Disordered" evidence="1">
    <location>
        <begin position="151"/>
        <end position="170"/>
    </location>
</feature>
<evidence type="ECO:0000313" key="2">
    <source>
        <dbReference type="EMBL" id="KAK9130580.1"/>
    </source>
</evidence>
<feature type="compositionally biased region" description="Basic and acidic residues" evidence="1">
    <location>
        <begin position="159"/>
        <end position="170"/>
    </location>
</feature>
<proteinExistence type="predicted"/>
<evidence type="ECO:0000256" key="1">
    <source>
        <dbReference type="SAM" id="MobiDB-lite"/>
    </source>
</evidence>
<keyword evidence="3" id="KW-1185">Reference proteome</keyword>
<organism evidence="2 3">
    <name type="scientific">Stephania japonica</name>
    <dbReference type="NCBI Taxonomy" id="461633"/>
    <lineage>
        <taxon>Eukaryota</taxon>
        <taxon>Viridiplantae</taxon>
        <taxon>Streptophyta</taxon>
        <taxon>Embryophyta</taxon>
        <taxon>Tracheophyta</taxon>
        <taxon>Spermatophyta</taxon>
        <taxon>Magnoliopsida</taxon>
        <taxon>Ranunculales</taxon>
        <taxon>Menispermaceae</taxon>
        <taxon>Menispermoideae</taxon>
        <taxon>Cissampelideae</taxon>
        <taxon>Stephania</taxon>
    </lineage>
</organism>
<feature type="region of interest" description="Disordered" evidence="1">
    <location>
        <begin position="194"/>
        <end position="216"/>
    </location>
</feature>
<name>A0AAP0JBP3_9MAGN</name>
<feature type="region of interest" description="Disordered" evidence="1">
    <location>
        <begin position="86"/>
        <end position="108"/>
    </location>
</feature>